<dbReference type="SUPFAM" id="SSF53335">
    <property type="entry name" value="S-adenosyl-L-methionine-dependent methyltransferases"/>
    <property type="match status" value="1"/>
</dbReference>
<dbReference type="GO" id="GO:0032259">
    <property type="term" value="P:methylation"/>
    <property type="evidence" value="ECO:0007669"/>
    <property type="project" value="UniProtKB-KW"/>
</dbReference>
<sequence length="225" mass="26334">MLSFRLKQVAKLINNTSAIADIGTDHAYLPIYLVQNNKTKLAYACDLNQKPLKIAQNNIKKFGLEGQIFAILSNGLEFVKNEQISNIDYATICGLGSQTILEILKNDHHKISSYIICSNTPIKNLRLWAYKNNYLIKNELFLFEDNHYYWLIEINKTQKSDHLNELDIEFGQKQFFYKNSLYISYLESEIINLKKILNKINPANLRYLEIKHQINKIRKYINVIK</sequence>
<reference evidence="1 2" key="1">
    <citation type="submission" date="2015-04" db="EMBL/GenBank/DDBJ databases">
        <title>Genome sequence of Mycoplasma leachii strain 06049.</title>
        <authorList>
            <person name="Sirand-Pugnet P."/>
            <person name="Breton M."/>
            <person name="Dordet-Frisoni E."/>
            <person name="Baranowski E."/>
            <person name="Barre A."/>
            <person name="Couture C."/>
            <person name="Dupuy V."/>
            <person name="Gaurivaud P."/>
            <person name="Jacob D."/>
            <person name="Lemaitre C."/>
            <person name="Manso-Silvan L."/>
            <person name="Nikolski M."/>
            <person name="Nouvel L.-X."/>
            <person name="Poumarat F."/>
            <person name="Tardy F."/>
            <person name="Thebault P."/>
            <person name="Theil S."/>
            <person name="Citti C."/>
            <person name="Thiaucourt F."/>
            <person name="Blanchard A."/>
        </authorList>
    </citation>
    <scope>NUCLEOTIDE SEQUENCE [LARGE SCALE GENOMIC DNA]</scope>
    <source>
        <strain evidence="1 2">06049</strain>
    </source>
</reference>
<comment type="caution">
    <text evidence="1">The sequence shown here is derived from an EMBL/GenBank/DDBJ whole genome shotgun (WGS) entry which is preliminary data.</text>
</comment>
<dbReference type="Gene3D" id="3.40.50.150">
    <property type="entry name" value="Vaccinia Virus protein VP39"/>
    <property type="match status" value="1"/>
</dbReference>
<keyword evidence="1" id="KW-0808">Transferase</keyword>
<evidence type="ECO:0000313" key="2">
    <source>
        <dbReference type="Proteomes" id="UP000241093"/>
    </source>
</evidence>
<dbReference type="AlphaFoldDB" id="A0A2T4I9Y4"/>
<dbReference type="PANTHER" id="PTHR38451:SF1">
    <property type="entry name" value="TRNA (ADENINE(22)-N(1))-METHYLTRANSFERASE"/>
    <property type="match status" value="1"/>
</dbReference>
<dbReference type="PIRSF" id="PIRSF018637">
    <property type="entry name" value="TrmK"/>
    <property type="match status" value="1"/>
</dbReference>
<dbReference type="GO" id="GO:0160105">
    <property type="term" value="F:tRNA (adenine(22)-N1)-methyltransferase activity"/>
    <property type="evidence" value="ECO:0007669"/>
    <property type="project" value="InterPro"/>
</dbReference>
<dbReference type="Pfam" id="PF04816">
    <property type="entry name" value="TrmK"/>
    <property type="match status" value="1"/>
</dbReference>
<dbReference type="InterPro" id="IPR029063">
    <property type="entry name" value="SAM-dependent_MTases_sf"/>
</dbReference>
<organism evidence="1 2">
    <name type="scientific">Mycoplasma leachii 06049</name>
    <dbReference type="NCBI Taxonomy" id="1188244"/>
    <lineage>
        <taxon>Bacteria</taxon>
        <taxon>Bacillati</taxon>
        <taxon>Mycoplasmatota</taxon>
        <taxon>Mollicutes</taxon>
        <taxon>Mycoplasmataceae</taxon>
        <taxon>Mycoplasma</taxon>
    </lineage>
</organism>
<dbReference type="RefSeq" id="WP_013447806.1">
    <property type="nucleotide sequence ID" value="NZ_LAUU01000008.1"/>
</dbReference>
<gene>
    <name evidence="1" type="ORF">MLEAa_3560</name>
</gene>
<dbReference type="PANTHER" id="PTHR38451">
    <property type="entry name" value="TRNA (ADENINE(22)-N(1))-METHYLTRANSFERASE"/>
    <property type="match status" value="1"/>
</dbReference>
<dbReference type="EMBL" id="LAUU01000008">
    <property type="protein sequence ID" value="PTD31340.1"/>
    <property type="molecule type" value="Genomic_DNA"/>
</dbReference>
<dbReference type="InterPro" id="IPR006901">
    <property type="entry name" value="TrmK"/>
</dbReference>
<name>A0A2T4I9Y4_9MOLU</name>
<proteinExistence type="predicted"/>
<accession>A0A2T4I9Y4</accession>
<protein>
    <submittedName>
        <fullName evidence="1">Putative SAM-dependent methyltransferase</fullName>
    </submittedName>
</protein>
<keyword evidence="1" id="KW-0489">Methyltransferase</keyword>
<dbReference type="Proteomes" id="UP000241093">
    <property type="component" value="Unassembled WGS sequence"/>
</dbReference>
<evidence type="ECO:0000313" key="1">
    <source>
        <dbReference type="EMBL" id="PTD31340.1"/>
    </source>
</evidence>